<evidence type="ECO:0000256" key="1">
    <source>
        <dbReference type="SAM" id="Phobius"/>
    </source>
</evidence>
<reference evidence="2 3" key="1">
    <citation type="submission" date="2017-08" db="EMBL/GenBank/DDBJ databases">
        <authorList>
            <person name="de Groot N.N."/>
        </authorList>
    </citation>
    <scope>NUCLEOTIDE SEQUENCE [LARGE SCALE GENOMIC DNA]</scope>
    <source>
        <strain evidence="2 3">DSM 9787</strain>
    </source>
</reference>
<evidence type="ECO:0000313" key="3">
    <source>
        <dbReference type="Proteomes" id="UP000219563"/>
    </source>
</evidence>
<keyword evidence="1" id="KW-0812">Transmembrane</keyword>
<feature type="transmembrane region" description="Helical" evidence="1">
    <location>
        <begin position="30"/>
        <end position="52"/>
    </location>
</feature>
<keyword evidence="1" id="KW-0472">Membrane</keyword>
<dbReference type="Proteomes" id="UP000219563">
    <property type="component" value="Unassembled WGS sequence"/>
</dbReference>
<sequence length="177" mass="19967">MENLLYLNAVMPYVYLLLFYASSRITDSWGLLYSICFILMVIEIIFSLIVALAAHDKSKLAKVNLIVKLIQIPYYVLFFIVATGIFSILMALAGAGIFVLPILIAIDAAVFATTVIPAEVCSIKLKLDNKISFVKMVGYLIFNLWYVLDVILAFAIRKDYKKNKDYTNIAMRNMEAS</sequence>
<feature type="transmembrane region" description="Helical" evidence="1">
    <location>
        <begin position="97"/>
        <end position="116"/>
    </location>
</feature>
<organism evidence="2 3">
    <name type="scientific">Pseudobutyrivibrio ruminis DSM 9787</name>
    <dbReference type="NCBI Taxonomy" id="1123011"/>
    <lineage>
        <taxon>Bacteria</taxon>
        <taxon>Bacillati</taxon>
        <taxon>Bacillota</taxon>
        <taxon>Clostridia</taxon>
        <taxon>Lachnospirales</taxon>
        <taxon>Lachnospiraceae</taxon>
        <taxon>Pseudobutyrivibrio</taxon>
    </lineage>
</organism>
<proteinExistence type="predicted"/>
<dbReference type="InterPro" id="IPR046594">
    <property type="entry name" value="DUF6652"/>
</dbReference>
<evidence type="ECO:0000313" key="2">
    <source>
        <dbReference type="EMBL" id="SOC11917.1"/>
    </source>
</evidence>
<feature type="transmembrane region" description="Helical" evidence="1">
    <location>
        <begin position="6"/>
        <end position="23"/>
    </location>
</feature>
<feature type="transmembrane region" description="Helical" evidence="1">
    <location>
        <begin position="136"/>
        <end position="156"/>
    </location>
</feature>
<keyword evidence="1" id="KW-1133">Transmembrane helix</keyword>
<dbReference type="RefSeq" id="WP_097076899.1">
    <property type="nucleotide sequence ID" value="NZ_OBMR01000010.1"/>
</dbReference>
<dbReference type="AlphaFoldDB" id="A0A285SUE8"/>
<name>A0A285SUE8_9FIRM</name>
<accession>A0A285SUE8</accession>
<protein>
    <submittedName>
        <fullName evidence="2">Uncharacterized protein</fullName>
    </submittedName>
</protein>
<dbReference type="Pfam" id="PF20357">
    <property type="entry name" value="DUF6652"/>
    <property type="match status" value="1"/>
</dbReference>
<dbReference type="EMBL" id="OBMR01000010">
    <property type="protein sequence ID" value="SOC11917.1"/>
    <property type="molecule type" value="Genomic_DNA"/>
</dbReference>
<feature type="transmembrane region" description="Helical" evidence="1">
    <location>
        <begin position="72"/>
        <end position="92"/>
    </location>
</feature>
<gene>
    <name evidence="2" type="ORF">SAMN02910411_2782</name>
</gene>